<dbReference type="Proteomes" id="UP000054538">
    <property type="component" value="Unassembled WGS sequence"/>
</dbReference>
<organism evidence="2 3">
    <name type="scientific">Paxillus rubicundulus Ve08.2h10</name>
    <dbReference type="NCBI Taxonomy" id="930991"/>
    <lineage>
        <taxon>Eukaryota</taxon>
        <taxon>Fungi</taxon>
        <taxon>Dikarya</taxon>
        <taxon>Basidiomycota</taxon>
        <taxon>Agaricomycotina</taxon>
        <taxon>Agaricomycetes</taxon>
        <taxon>Agaricomycetidae</taxon>
        <taxon>Boletales</taxon>
        <taxon>Paxilineae</taxon>
        <taxon>Paxillaceae</taxon>
        <taxon>Paxillus</taxon>
    </lineage>
</organism>
<dbReference type="AlphaFoldDB" id="A0A0D0DTM6"/>
<evidence type="ECO:0000313" key="3">
    <source>
        <dbReference type="Proteomes" id="UP000054538"/>
    </source>
</evidence>
<dbReference type="InParanoid" id="A0A0D0DTM6"/>
<feature type="compositionally biased region" description="Acidic residues" evidence="1">
    <location>
        <begin position="314"/>
        <end position="323"/>
    </location>
</feature>
<evidence type="ECO:0000313" key="2">
    <source>
        <dbReference type="EMBL" id="KIK97318.1"/>
    </source>
</evidence>
<proteinExistence type="predicted"/>
<gene>
    <name evidence="2" type="ORF">PAXRUDRAFT_136530</name>
</gene>
<feature type="non-terminal residue" evidence="2">
    <location>
        <position position="1"/>
    </location>
</feature>
<sequence>VDESISLGIHWCHGDDSVEGNSAELAPRCIKCLMTYARKVCKELSIDEKPVFGFVDTGNLYLMFVDIKATLVKYEASNQTSQLQALQDTLNSNTSSLSTHLLACILSLNTTTYVTDTQHHIMEFISDHLEIFKIPVAISNNSELQNSLGKTVTMLLSDIHSHLKTHLTTSIIKKTYIMDVVKAMAHGGAGMEVDAMHWTRLAFLHCCLHLFLISTSDHRIAPLNACFTPQLIPMLKSDIHTKIEQDPGINLCQKEQELNLFSGRSDTTADDETDPLAQDGNSSTPAANEPEADLDQSGADDSDQQCNTNAEGPGDGDELDEMDSGFGLNGKPVRFVSTKFWNYVDYMLNVLHETACKTAPKKKIYYEKEVHLYMIQIFQQDLAERPGVHRGSKLVSVMNPQCQSTIQQGLVR</sequence>
<protein>
    <submittedName>
        <fullName evidence="2">Uncharacterized protein</fullName>
    </submittedName>
</protein>
<keyword evidence="3" id="KW-1185">Reference proteome</keyword>
<dbReference type="HOGENOM" id="CLU_043184_0_0_1"/>
<reference evidence="3" key="2">
    <citation type="submission" date="2015-01" db="EMBL/GenBank/DDBJ databases">
        <title>Evolutionary Origins and Diversification of the Mycorrhizal Mutualists.</title>
        <authorList>
            <consortium name="DOE Joint Genome Institute"/>
            <consortium name="Mycorrhizal Genomics Consortium"/>
            <person name="Kohler A."/>
            <person name="Kuo A."/>
            <person name="Nagy L.G."/>
            <person name="Floudas D."/>
            <person name="Copeland A."/>
            <person name="Barry K.W."/>
            <person name="Cichocki N."/>
            <person name="Veneault-Fourrey C."/>
            <person name="LaButti K."/>
            <person name="Lindquist E.A."/>
            <person name="Lipzen A."/>
            <person name="Lundell T."/>
            <person name="Morin E."/>
            <person name="Murat C."/>
            <person name="Riley R."/>
            <person name="Ohm R."/>
            <person name="Sun H."/>
            <person name="Tunlid A."/>
            <person name="Henrissat B."/>
            <person name="Grigoriev I.V."/>
            <person name="Hibbett D.S."/>
            <person name="Martin F."/>
        </authorList>
    </citation>
    <scope>NUCLEOTIDE SEQUENCE [LARGE SCALE GENOMIC DNA]</scope>
    <source>
        <strain evidence="3">Ve08.2h10</strain>
    </source>
</reference>
<feature type="region of interest" description="Disordered" evidence="1">
    <location>
        <begin position="264"/>
        <end position="325"/>
    </location>
</feature>
<name>A0A0D0DTM6_9AGAM</name>
<feature type="compositionally biased region" description="Acidic residues" evidence="1">
    <location>
        <begin position="290"/>
        <end position="303"/>
    </location>
</feature>
<dbReference type="EMBL" id="KN824941">
    <property type="protein sequence ID" value="KIK97318.1"/>
    <property type="molecule type" value="Genomic_DNA"/>
</dbReference>
<dbReference type="OrthoDB" id="2636051at2759"/>
<accession>A0A0D0DTM6</accession>
<reference evidence="2 3" key="1">
    <citation type="submission" date="2014-04" db="EMBL/GenBank/DDBJ databases">
        <authorList>
            <consortium name="DOE Joint Genome Institute"/>
            <person name="Kuo A."/>
            <person name="Kohler A."/>
            <person name="Jargeat P."/>
            <person name="Nagy L.G."/>
            <person name="Floudas D."/>
            <person name="Copeland A."/>
            <person name="Barry K.W."/>
            <person name="Cichocki N."/>
            <person name="Veneault-Fourrey C."/>
            <person name="LaButti K."/>
            <person name="Lindquist E.A."/>
            <person name="Lipzen A."/>
            <person name="Lundell T."/>
            <person name="Morin E."/>
            <person name="Murat C."/>
            <person name="Sun H."/>
            <person name="Tunlid A."/>
            <person name="Henrissat B."/>
            <person name="Grigoriev I.V."/>
            <person name="Hibbett D.S."/>
            <person name="Martin F."/>
            <person name="Nordberg H.P."/>
            <person name="Cantor M.N."/>
            <person name="Hua S.X."/>
        </authorList>
    </citation>
    <scope>NUCLEOTIDE SEQUENCE [LARGE SCALE GENOMIC DNA]</scope>
    <source>
        <strain evidence="2 3">Ve08.2h10</strain>
    </source>
</reference>
<evidence type="ECO:0000256" key="1">
    <source>
        <dbReference type="SAM" id="MobiDB-lite"/>
    </source>
</evidence>